<dbReference type="GO" id="GO:0005886">
    <property type="term" value="C:plasma membrane"/>
    <property type="evidence" value="ECO:0007669"/>
    <property type="project" value="TreeGrafter"/>
</dbReference>
<dbReference type="InterPro" id="IPR003758">
    <property type="entry name" value="LpxK"/>
</dbReference>
<evidence type="ECO:0000313" key="15">
    <source>
        <dbReference type="EMBL" id="ESR24957.1"/>
    </source>
</evidence>
<dbReference type="GO" id="GO:0009244">
    <property type="term" value="P:lipopolysaccharide core region biosynthetic process"/>
    <property type="evidence" value="ECO:0007669"/>
    <property type="project" value="TreeGrafter"/>
</dbReference>
<comment type="catalytic activity">
    <reaction evidence="13">
        <text>a lipid A disaccharide + ATP = a lipid IVA + ADP + H(+)</text>
        <dbReference type="Rhea" id="RHEA:67840"/>
        <dbReference type="ChEBI" id="CHEBI:15378"/>
        <dbReference type="ChEBI" id="CHEBI:30616"/>
        <dbReference type="ChEBI" id="CHEBI:176343"/>
        <dbReference type="ChEBI" id="CHEBI:176425"/>
        <dbReference type="ChEBI" id="CHEBI:456216"/>
        <dbReference type="EC" id="2.7.1.130"/>
    </reaction>
</comment>
<evidence type="ECO:0000256" key="9">
    <source>
        <dbReference type="ARBA" id="ARBA00022777"/>
    </source>
</evidence>
<feature type="binding site" evidence="13">
    <location>
        <begin position="53"/>
        <end position="60"/>
    </location>
    <ligand>
        <name>ATP</name>
        <dbReference type="ChEBI" id="CHEBI:30616"/>
    </ligand>
</feature>
<keyword evidence="7 13" id="KW-0808">Transferase</keyword>
<comment type="function">
    <text evidence="1 13">Transfers the gamma-phosphate of ATP to the 4'-position of a tetraacyldisaccharide 1-phosphate intermediate (termed DS-1-P) to form tetraacyldisaccharide 1,4'-bis-phosphate (lipid IVA).</text>
</comment>
<dbReference type="STRING" id="631454.N177_2280"/>
<feature type="region of interest" description="Disordered" evidence="14">
    <location>
        <begin position="336"/>
        <end position="366"/>
    </location>
</feature>
<evidence type="ECO:0000256" key="3">
    <source>
        <dbReference type="ARBA" id="ARBA00012071"/>
    </source>
</evidence>
<keyword evidence="5 13" id="KW-0444">Lipid biosynthesis</keyword>
<comment type="caution">
    <text evidence="15">The sequence shown here is derived from an EMBL/GenBank/DDBJ whole genome shotgun (WGS) entry which is preliminary data.</text>
</comment>
<comment type="similarity">
    <text evidence="13">Belongs to the LpxK family.</text>
</comment>
<protein>
    <recommendedName>
        <fullName evidence="4 13">Tetraacyldisaccharide 4'-kinase</fullName>
        <ecNumber evidence="3 13">2.7.1.130</ecNumber>
    </recommendedName>
    <alternativeName>
        <fullName evidence="12 13">Lipid A 4'-kinase</fullName>
    </alternativeName>
</protein>
<keyword evidence="11 13" id="KW-0443">Lipid metabolism</keyword>
<keyword evidence="6 13" id="KW-0441">Lipid A biosynthesis</keyword>
<dbReference type="EMBL" id="AWXZ01000029">
    <property type="protein sequence ID" value="ESR24957.1"/>
    <property type="molecule type" value="Genomic_DNA"/>
</dbReference>
<evidence type="ECO:0000256" key="8">
    <source>
        <dbReference type="ARBA" id="ARBA00022741"/>
    </source>
</evidence>
<evidence type="ECO:0000256" key="10">
    <source>
        <dbReference type="ARBA" id="ARBA00022840"/>
    </source>
</evidence>
<keyword evidence="10 13" id="KW-0067">ATP-binding</keyword>
<comment type="pathway">
    <text evidence="2 13">Glycolipid biosynthesis; lipid IV(A) biosynthesis; lipid IV(A) from (3R)-3-hydroxytetradecanoyl-[acyl-carrier-protein] and UDP-N-acetyl-alpha-D-glucosamine: step 6/6.</text>
</comment>
<name>V4QZ01_9HYPH</name>
<dbReference type="AlphaFoldDB" id="V4QZ01"/>
<evidence type="ECO:0000256" key="1">
    <source>
        <dbReference type="ARBA" id="ARBA00002274"/>
    </source>
</evidence>
<evidence type="ECO:0000256" key="11">
    <source>
        <dbReference type="ARBA" id="ARBA00023098"/>
    </source>
</evidence>
<dbReference type="NCBIfam" id="TIGR00682">
    <property type="entry name" value="lpxK"/>
    <property type="match status" value="1"/>
</dbReference>
<dbReference type="eggNOG" id="COG1663">
    <property type="taxonomic scope" value="Bacteria"/>
</dbReference>
<accession>V4QZ01</accession>
<evidence type="ECO:0000256" key="14">
    <source>
        <dbReference type="SAM" id="MobiDB-lite"/>
    </source>
</evidence>
<dbReference type="EC" id="2.7.1.130" evidence="3 13"/>
<feature type="compositionally biased region" description="Basic and acidic residues" evidence="14">
    <location>
        <begin position="356"/>
        <end position="366"/>
    </location>
</feature>
<dbReference type="HAMAP" id="MF_00409">
    <property type="entry name" value="LpxK"/>
    <property type="match status" value="1"/>
</dbReference>
<evidence type="ECO:0000256" key="4">
    <source>
        <dbReference type="ARBA" id="ARBA00016436"/>
    </source>
</evidence>
<evidence type="ECO:0000256" key="13">
    <source>
        <dbReference type="HAMAP-Rule" id="MF_00409"/>
    </source>
</evidence>
<evidence type="ECO:0000256" key="2">
    <source>
        <dbReference type="ARBA" id="ARBA00004870"/>
    </source>
</evidence>
<dbReference type="GO" id="GO:0009029">
    <property type="term" value="F:lipid-A 4'-kinase activity"/>
    <property type="evidence" value="ECO:0007669"/>
    <property type="project" value="UniProtKB-UniRule"/>
</dbReference>
<dbReference type="RefSeq" id="WP_023432410.1">
    <property type="nucleotide sequence ID" value="NZ_AWXZ01000029.1"/>
</dbReference>
<reference evidence="15 16" key="1">
    <citation type="journal article" date="2014" name="Genome Announc.">
        <title>Draft Genome Sequence of Lutibaculum baratangense Strain AMV1T, Isolated from a Mud Volcano in Andamans, India.</title>
        <authorList>
            <person name="Singh A."/>
            <person name="Sreenivas A."/>
            <person name="Sathyanarayana Reddy G."/>
            <person name="Pinnaka A.K."/>
            <person name="Shivaji S."/>
        </authorList>
    </citation>
    <scope>NUCLEOTIDE SEQUENCE [LARGE SCALE GENOMIC DNA]</scope>
    <source>
        <strain evidence="15 16">AMV1</strain>
    </source>
</reference>
<dbReference type="PANTHER" id="PTHR42724">
    <property type="entry name" value="TETRAACYLDISACCHARIDE 4'-KINASE"/>
    <property type="match status" value="1"/>
</dbReference>
<organism evidence="15 16">
    <name type="scientific">Lutibaculum baratangense AMV1</name>
    <dbReference type="NCBI Taxonomy" id="631454"/>
    <lineage>
        <taxon>Bacteria</taxon>
        <taxon>Pseudomonadati</taxon>
        <taxon>Pseudomonadota</taxon>
        <taxon>Alphaproteobacteria</taxon>
        <taxon>Hyphomicrobiales</taxon>
        <taxon>Tepidamorphaceae</taxon>
        <taxon>Lutibaculum</taxon>
    </lineage>
</organism>
<dbReference type="Proteomes" id="UP000017819">
    <property type="component" value="Unassembled WGS sequence"/>
</dbReference>
<dbReference type="SUPFAM" id="SSF52540">
    <property type="entry name" value="P-loop containing nucleoside triphosphate hydrolases"/>
    <property type="match status" value="1"/>
</dbReference>
<evidence type="ECO:0000313" key="16">
    <source>
        <dbReference type="Proteomes" id="UP000017819"/>
    </source>
</evidence>
<dbReference type="GO" id="GO:0005524">
    <property type="term" value="F:ATP binding"/>
    <property type="evidence" value="ECO:0007669"/>
    <property type="project" value="UniProtKB-UniRule"/>
</dbReference>
<dbReference type="PANTHER" id="PTHR42724:SF1">
    <property type="entry name" value="TETRAACYLDISACCHARIDE 4'-KINASE, MITOCHONDRIAL-RELATED"/>
    <property type="match status" value="1"/>
</dbReference>
<dbReference type="UniPathway" id="UPA00359">
    <property type="reaction ID" value="UER00482"/>
</dbReference>
<keyword evidence="9 13" id="KW-0418">Kinase</keyword>
<dbReference type="InterPro" id="IPR027417">
    <property type="entry name" value="P-loop_NTPase"/>
</dbReference>
<gene>
    <name evidence="13" type="primary">lpxK</name>
    <name evidence="15" type="ORF">N177_2280</name>
</gene>
<sequence length="366" mass="38960">MRAPTFWFRSEGGWPSRLLAPASLVYGGVAGRRLARKPRWRAPVPVICIGNPTVGGSGKTPTCLRIASMLLAARRQPVFLTRGYGGSLKGPVLVEDKHSSAEVGDEALLLARRAPTIVSADRVAGAKLAVEHGEVIVMDDGFQNPALFKDLSLLVIDAETGIGNGRIIPAGPLRVPFKAQLARADGVIVVGTGTGAAAVEEAARKRGLPVLRATLEVPLEGRRRLAGQRVYAFAGIGRPTKFFASLEEAGADVAGVWAFADHHPYTVAEAEEILNQARKLDAHPVTTEKDAARLGGDQPEAVRRLHDQVLTLPVELEFSEESAPVVFGLVASAFGDLDAEPSGEPDAKRDGRRRKTQPDDASRSST</sequence>
<dbReference type="OrthoDB" id="9766423at2"/>
<keyword evidence="16" id="KW-1185">Reference proteome</keyword>
<dbReference type="GO" id="GO:0009245">
    <property type="term" value="P:lipid A biosynthetic process"/>
    <property type="evidence" value="ECO:0007669"/>
    <property type="project" value="UniProtKB-UniRule"/>
</dbReference>
<evidence type="ECO:0000256" key="5">
    <source>
        <dbReference type="ARBA" id="ARBA00022516"/>
    </source>
</evidence>
<dbReference type="Pfam" id="PF02606">
    <property type="entry name" value="LpxK"/>
    <property type="match status" value="1"/>
</dbReference>
<dbReference type="PATRIC" id="fig|631454.5.peg.2249"/>
<evidence type="ECO:0000256" key="7">
    <source>
        <dbReference type="ARBA" id="ARBA00022679"/>
    </source>
</evidence>
<keyword evidence="8 13" id="KW-0547">Nucleotide-binding</keyword>
<evidence type="ECO:0000256" key="12">
    <source>
        <dbReference type="ARBA" id="ARBA00029757"/>
    </source>
</evidence>
<evidence type="ECO:0000256" key="6">
    <source>
        <dbReference type="ARBA" id="ARBA00022556"/>
    </source>
</evidence>
<proteinExistence type="inferred from homology"/>